<accession>A0A2H9VRY5</accession>
<gene>
    <name evidence="1" type="ORF">CLV57_0544</name>
</gene>
<organism evidence="1 2">
    <name type="scientific">Mucilaginibacter auburnensis</name>
    <dbReference type="NCBI Taxonomy" id="1457233"/>
    <lineage>
        <taxon>Bacteria</taxon>
        <taxon>Pseudomonadati</taxon>
        <taxon>Bacteroidota</taxon>
        <taxon>Sphingobacteriia</taxon>
        <taxon>Sphingobacteriales</taxon>
        <taxon>Sphingobacteriaceae</taxon>
        <taxon>Mucilaginibacter</taxon>
    </lineage>
</organism>
<protein>
    <submittedName>
        <fullName evidence="1">Uncharacterized protein</fullName>
    </submittedName>
</protein>
<dbReference type="Proteomes" id="UP000242687">
    <property type="component" value="Unassembled WGS sequence"/>
</dbReference>
<evidence type="ECO:0000313" key="2">
    <source>
        <dbReference type="Proteomes" id="UP000242687"/>
    </source>
</evidence>
<dbReference type="EMBL" id="PGFJ01000001">
    <property type="protein sequence ID" value="PJJ83559.1"/>
    <property type="molecule type" value="Genomic_DNA"/>
</dbReference>
<comment type="caution">
    <text evidence="1">The sequence shown here is derived from an EMBL/GenBank/DDBJ whole genome shotgun (WGS) entry which is preliminary data.</text>
</comment>
<evidence type="ECO:0000313" key="1">
    <source>
        <dbReference type="EMBL" id="PJJ83559.1"/>
    </source>
</evidence>
<proteinExistence type="predicted"/>
<sequence>MRDLIKKRKIWCIILGLYHKLTLYILQKGVANSVFLGGKMMFLYLKAAIRSRESSLRQIIEKWVRKINFRYIQNPQ</sequence>
<name>A0A2H9VRY5_9SPHI</name>
<reference evidence="1 2" key="1">
    <citation type="submission" date="2017-11" db="EMBL/GenBank/DDBJ databases">
        <title>Genomic Encyclopedia of Archaeal and Bacterial Type Strains, Phase II (KMG-II): From Individual Species to Whole Genera.</title>
        <authorList>
            <person name="Goeker M."/>
        </authorList>
    </citation>
    <scope>NUCLEOTIDE SEQUENCE [LARGE SCALE GENOMIC DNA]</scope>
    <source>
        <strain evidence="1 2">DSM 28175</strain>
    </source>
</reference>
<dbReference type="AlphaFoldDB" id="A0A2H9VRY5"/>
<keyword evidence="2" id="KW-1185">Reference proteome</keyword>